<dbReference type="AlphaFoldDB" id="A0A6U6HCG1"/>
<sequence length="152" mass="17784">MYITAWGFIVKNNDISQGGDLFPIENERVGKMFQAKKDSYKTICDNKVKRTLPNIEETQFQKKCNPVWKNYELTGSSEGTEKNPKFSKLKCQEEKIITAMDHHAQRLSNNGLDDVRFCYREDNAGLNQKLRYKMKLHEAFQNRGWLVFCQPP</sequence>
<gene>
    <name evidence="1" type="ORF">OAUR00152_LOCUS28493</name>
    <name evidence="2" type="ORF">OAUR00152_LOCUS28496</name>
</gene>
<reference evidence="1" key="1">
    <citation type="submission" date="2021-01" db="EMBL/GenBank/DDBJ databases">
        <authorList>
            <person name="Corre E."/>
            <person name="Pelletier E."/>
            <person name="Niang G."/>
            <person name="Scheremetjew M."/>
            <person name="Finn R."/>
            <person name="Kale V."/>
            <person name="Holt S."/>
            <person name="Cochrane G."/>
            <person name="Meng A."/>
            <person name="Brown T."/>
            <person name="Cohen L."/>
        </authorList>
    </citation>
    <scope>NUCLEOTIDE SEQUENCE</scope>
    <source>
        <strain evidence="1">Isolate 1302-5</strain>
    </source>
</reference>
<accession>A0A6U6HCG1</accession>
<evidence type="ECO:0000313" key="2">
    <source>
        <dbReference type="EMBL" id="CAE2265028.1"/>
    </source>
</evidence>
<protein>
    <submittedName>
        <fullName evidence="1">Uncharacterized protein</fullName>
    </submittedName>
</protein>
<name>A0A6U6HCG1_9STRA</name>
<organism evidence="1">
    <name type="scientific">Odontella aurita</name>
    <dbReference type="NCBI Taxonomy" id="265563"/>
    <lineage>
        <taxon>Eukaryota</taxon>
        <taxon>Sar</taxon>
        <taxon>Stramenopiles</taxon>
        <taxon>Ochrophyta</taxon>
        <taxon>Bacillariophyta</taxon>
        <taxon>Mediophyceae</taxon>
        <taxon>Biddulphiophycidae</taxon>
        <taxon>Eupodiscales</taxon>
        <taxon>Odontellaceae</taxon>
        <taxon>Odontella</taxon>
    </lineage>
</organism>
<dbReference type="EMBL" id="HBKQ01041312">
    <property type="protein sequence ID" value="CAE2265028.1"/>
    <property type="molecule type" value="Transcribed_RNA"/>
</dbReference>
<evidence type="ECO:0000313" key="1">
    <source>
        <dbReference type="EMBL" id="CAE2265020.1"/>
    </source>
</evidence>
<proteinExistence type="predicted"/>
<dbReference type="EMBL" id="HBKQ01041309">
    <property type="protein sequence ID" value="CAE2265020.1"/>
    <property type="molecule type" value="Transcribed_RNA"/>
</dbReference>